<dbReference type="Proteomes" id="UP001207468">
    <property type="component" value="Unassembled WGS sequence"/>
</dbReference>
<gene>
    <name evidence="1" type="ORF">F5148DRAFT_1147140</name>
</gene>
<protein>
    <submittedName>
        <fullName evidence="1">Uncharacterized protein</fullName>
    </submittedName>
</protein>
<organism evidence="1 2">
    <name type="scientific">Russula earlei</name>
    <dbReference type="NCBI Taxonomy" id="71964"/>
    <lineage>
        <taxon>Eukaryota</taxon>
        <taxon>Fungi</taxon>
        <taxon>Dikarya</taxon>
        <taxon>Basidiomycota</taxon>
        <taxon>Agaricomycotina</taxon>
        <taxon>Agaricomycetes</taxon>
        <taxon>Russulales</taxon>
        <taxon>Russulaceae</taxon>
        <taxon>Russula</taxon>
    </lineage>
</organism>
<dbReference type="EMBL" id="JAGFNK010000028">
    <property type="protein sequence ID" value="KAI9511073.1"/>
    <property type="molecule type" value="Genomic_DNA"/>
</dbReference>
<sequence>MSKSVEGVRPDDTRRRGLVSGGGAGTWGSVVASVVEGREVMRGQTGSDRTHDEGDDSNCLEWSFQPYARCGVVVAAAVLRSSVVQEESELATDKPRSKLELLATKRGMMERSRSSYAALSTEVEGVVGGRADYYEGASSMQVAMAAGGVLLVSAASSLLAVWWQRLLLWRRLAGLWSGAFLVSLGDPGSEGRQQRCDAGVTRN</sequence>
<proteinExistence type="predicted"/>
<comment type="caution">
    <text evidence="1">The sequence shown here is derived from an EMBL/GenBank/DDBJ whole genome shotgun (WGS) entry which is preliminary data.</text>
</comment>
<keyword evidence="2" id="KW-1185">Reference proteome</keyword>
<reference evidence="1" key="1">
    <citation type="submission" date="2021-03" db="EMBL/GenBank/DDBJ databases">
        <title>Evolutionary priming and transition to the ectomycorrhizal habit in an iconic lineage of mushroom-forming fungi: is preadaptation a requirement?</title>
        <authorList>
            <consortium name="DOE Joint Genome Institute"/>
            <person name="Looney B.P."/>
            <person name="Miyauchi S."/>
            <person name="Morin E."/>
            <person name="Drula E."/>
            <person name="Courty P.E."/>
            <person name="Chicoki N."/>
            <person name="Fauchery L."/>
            <person name="Kohler A."/>
            <person name="Kuo A."/>
            <person name="LaButti K."/>
            <person name="Pangilinan J."/>
            <person name="Lipzen A."/>
            <person name="Riley R."/>
            <person name="Andreopoulos W."/>
            <person name="He G."/>
            <person name="Johnson J."/>
            <person name="Barry K.W."/>
            <person name="Grigoriev I.V."/>
            <person name="Nagy L."/>
            <person name="Hibbett D."/>
            <person name="Henrissat B."/>
            <person name="Matheny P.B."/>
            <person name="Labbe J."/>
            <person name="Martin A.F."/>
        </authorList>
    </citation>
    <scope>NUCLEOTIDE SEQUENCE</scope>
    <source>
        <strain evidence="1">BPL698</strain>
    </source>
</reference>
<evidence type="ECO:0000313" key="1">
    <source>
        <dbReference type="EMBL" id="KAI9511073.1"/>
    </source>
</evidence>
<accession>A0ACC0UHP1</accession>
<name>A0ACC0UHP1_9AGAM</name>
<evidence type="ECO:0000313" key="2">
    <source>
        <dbReference type="Proteomes" id="UP001207468"/>
    </source>
</evidence>